<dbReference type="Gene3D" id="3.40.30.10">
    <property type="entry name" value="Glutaredoxin"/>
    <property type="match status" value="1"/>
</dbReference>
<name>A0ABQ9YEU7_9EUKA</name>
<evidence type="ECO:0000256" key="1">
    <source>
        <dbReference type="ARBA" id="ARBA00023157"/>
    </source>
</evidence>
<proteinExistence type="predicted"/>
<dbReference type="PROSITE" id="PS51352">
    <property type="entry name" value="THIOREDOXIN_2"/>
    <property type="match status" value="1"/>
</dbReference>
<organism evidence="3 4">
    <name type="scientific">Blattamonas nauphoetae</name>
    <dbReference type="NCBI Taxonomy" id="2049346"/>
    <lineage>
        <taxon>Eukaryota</taxon>
        <taxon>Metamonada</taxon>
        <taxon>Preaxostyla</taxon>
        <taxon>Oxymonadida</taxon>
        <taxon>Blattamonas</taxon>
    </lineage>
</organism>
<accession>A0ABQ9YEU7</accession>
<dbReference type="Pfam" id="PF00085">
    <property type="entry name" value="Thioredoxin"/>
    <property type="match status" value="1"/>
</dbReference>
<feature type="domain" description="Thioredoxin" evidence="2">
    <location>
        <begin position="27"/>
        <end position="145"/>
    </location>
</feature>
<evidence type="ECO:0000313" key="4">
    <source>
        <dbReference type="Proteomes" id="UP001281761"/>
    </source>
</evidence>
<dbReference type="SUPFAM" id="SSF52833">
    <property type="entry name" value="Thioredoxin-like"/>
    <property type="match status" value="1"/>
</dbReference>
<dbReference type="CDD" id="cd02947">
    <property type="entry name" value="TRX_family"/>
    <property type="match status" value="1"/>
</dbReference>
<comment type="caution">
    <text evidence="3">The sequence shown here is derived from an EMBL/GenBank/DDBJ whole genome shotgun (WGS) entry which is preliminary data.</text>
</comment>
<keyword evidence="4" id="KW-1185">Reference proteome</keyword>
<dbReference type="InterPro" id="IPR013766">
    <property type="entry name" value="Thioredoxin_domain"/>
</dbReference>
<evidence type="ECO:0000313" key="3">
    <source>
        <dbReference type="EMBL" id="KAK2962278.1"/>
    </source>
</evidence>
<dbReference type="PANTHER" id="PTHR46115">
    <property type="entry name" value="THIOREDOXIN-LIKE PROTEIN 1"/>
    <property type="match status" value="1"/>
</dbReference>
<evidence type="ECO:0000259" key="2">
    <source>
        <dbReference type="PROSITE" id="PS51352"/>
    </source>
</evidence>
<gene>
    <name evidence="3" type="ORF">BLNAU_2938</name>
</gene>
<keyword evidence="1" id="KW-1015">Disulfide bond</keyword>
<dbReference type="InterPro" id="IPR036249">
    <property type="entry name" value="Thioredoxin-like_sf"/>
</dbReference>
<sequence length="145" mass="16796">MSEALLATKVEIIAGIYDMWTREVRKNRNGGTAKIKMSKSVLHIEKPSQYKEFMAAHKDDFVVVDFSAGWCPDCVRLDPVYHTFPTKYPDIHFLHCDVDKLRDLDDVDSVRKIPTLRFWKKGVKVDELIEPTGAKVEEYITKHKD</sequence>
<protein>
    <submittedName>
        <fullName evidence="3">Thioredoxin</fullName>
    </submittedName>
</protein>
<dbReference type="Proteomes" id="UP001281761">
    <property type="component" value="Unassembled WGS sequence"/>
</dbReference>
<dbReference type="EMBL" id="JARBJD010000012">
    <property type="protein sequence ID" value="KAK2962278.1"/>
    <property type="molecule type" value="Genomic_DNA"/>
</dbReference>
<reference evidence="3 4" key="1">
    <citation type="journal article" date="2022" name="bioRxiv">
        <title>Genomics of Preaxostyla Flagellates Illuminates Evolutionary Transitions and the Path Towards Mitochondrial Loss.</title>
        <authorList>
            <person name="Novak L.V.F."/>
            <person name="Treitli S.C."/>
            <person name="Pyrih J."/>
            <person name="Halakuc P."/>
            <person name="Pipaliya S.V."/>
            <person name="Vacek V."/>
            <person name="Brzon O."/>
            <person name="Soukal P."/>
            <person name="Eme L."/>
            <person name="Dacks J.B."/>
            <person name="Karnkowska A."/>
            <person name="Elias M."/>
            <person name="Hampl V."/>
        </authorList>
    </citation>
    <scope>NUCLEOTIDE SEQUENCE [LARGE SCALE GENOMIC DNA]</scope>
    <source>
        <strain evidence="3">NAU3</strain>
        <tissue evidence="3">Gut</tissue>
    </source>
</reference>